<reference evidence="1 2" key="1">
    <citation type="journal article" date="2013" name="Plant Cell">
        <title>The transition from a phytopathogenic smut ancestor to an anamorphic biocontrol agent deciphered by comparative whole-genome analysis.</title>
        <authorList>
            <person name="Lefebvre F."/>
            <person name="Joly D.L."/>
            <person name="Labbe C."/>
            <person name="Teichmann B."/>
            <person name="Linning R."/>
            <person name="Belzile F."/>
            <person name="Bakkeren G."/>
            <person name="Belanger R.R."/>
        </authorList>
    </citation>
    <scope>NUCLEOTIDE SEQUENCE [LARGE SCALE GENOMIC DNA]</scope>
    <source>
        <strain evidence="1 2">PF-1</strain>
    </source>
</reference>
<dbReference type="RefSeq" id="XP_007880146.1">
    <property type="nucleotide sequence ID" value="XM_007881955.1"/>
</dbReference>
<dbReference type="PANTHER" id="PTHR46191:SF2">
    <property type="entry name" value="HALOACID DEHALOGENASE-LIKE HYDROLASE DOMAIN-CONTAINING PROTEIN 3"/>
    <property type="match status" value="1"/>
</dbReference>
<dbReference type="eggNOG" id="KOG3085">
    <property type="taxonomic scope" value="Eukaryota"/>
</dbReference>
<dbReference type="InterPro" id="IPR051828">
    <property type="entry name" value="HAD-like_hydrolase_domain"/>
</dbReference>
<dbReference type="InterPro" id="IPR036412">
    <property type="entry name" value="HAD-like_sf"/>
</dbReference>
<dbReference type="GeneID" id="19318534"/>
<dbReference type="Proteomes" id="UP000053664">
    <property type="component" value="Unassembled WGS sequence"/>
</dbReference>
<gene>
    <name evidence="1" type="ORF">PFL1_04430</name>
</gene>
<dbReference type="SFLD" id="SFLDG01129">
    <property type="entry name" value="C1.5:_HAD__Beta-PGM__Phosphata"/>
    <property type="match status" value="1"/>
</dbReference>
<dbReference type="KEGG" id="pfp:PFL1_04430"/>
<dbReference type="SFLD" id="SFLDS00003">
    <property type="entry name" value="Haloacid_Dehalogenase"/>
    <property type="match status" value="1"/>
</dbReference>
<dbReference type="Pfam" id="PF00702">
    <property type="entry name" value="Hydrolase"/>
    <property type="match status" value="1"/>
</dbReference>
<evidence type="ECO:0000313" key="2">
    <source>
        <dbReference type="Proteomes" id="UP000053664"/>
    </source>
</evidence>
<dbReference type="GO" id="GO:0005634">
    <property type="term" value="C:nucleus"/>
    <property type="evidence" value="ECO:0007669"/>
    <property type="project" value="TreeGrafter"/>
</dbReference>
<protein>
    <submittedName>
        <fullName evidence="1">Uncharacterized protein</fullName>
    </submittedName>
</protein>
<dbReference type="SUPFAM" id="SSF56784">
    <property type="entry name" value="HAD-like"/>
    <property type="match status" value="1"/>
</dbReference>
<dbReference type="PANTHER" id="PTHR46191">
    <property type="match status" value="1"/>
</dbReference>
<dbReference type="InterPro" id="IPR023214">
    <property type="entry name" value="HAD_sf"/>
</dbReference>
<proteinExistence type="predicted"/>
<dbReference type="Gene3D" id="3.40.50.1000">
    <property type="entry name" value="HAD superfamily/HAD-like"/>
    <property type="match status" value="1"/>
</dbReference>
<dbReference type="EMBL" id="KE361636">
    <property type="protein sequence ID" value="EPQ28103.1"/>
    <property type="molecule type" value="Genomic_DNA"/>
</dbReference>
<dbReference type="InterPro" id="IPR044924">
    <property type="entry name" value="HAD-SF_hydro_IA_REG-2-like_cap"/>
</dbReference>
<name>A0A061H666_9BASI</name>
<dbReference type="Gene3D" id="1.10.150.720">
    <property type="entry name" value="Haloacid dehalogenase-like hydrolase"/>
    <property type="match status" value="1"/>
</dbReference>
<sequence>MLRPFGSIRLILFDAFDTLVQPVTPPFQQYAEEARKAGLGLSDENVAKAFKQAFRSLSTSHPNYGLDTGLTSPDEWWRLVISETFDPSHHPPPHPVTQSQFERLVPGIANRLVRRFGTRYAYRLFPDVAPALTLLSRRGIKMALATNSDSRILQVLSEFNMDRFIDLDYQHAKYHHRGGGGPTLSYFQRCQKPDPRFFHAAVQRNSNGPIEGQGVLYVGDQVFEDFWGAKDAGLEAVWLDRQGERHQPPMPAGDQARGTPEELETLRQRTIHDLVQLVELVT</sequence>
<organism evidence="1 2">
    <name type="scientific">Pseudozyma flocculosa PF-1</name>
    <dbReference type="NCBI Taxonomy" id="1277687"/>
    <lineage>
        <taxon>Eukaryota</taxon>
        <taxon>Fungi</taxon>
        <taxon>Dikarya</taxon>
        <taxon>Basidiomycota</taxon>
        <taxon>Ustilaginomycotina</taxon>
        <taxon>Ustilaginomycetes</taxon>
        <taxon>Ustilaginales</taxon>
        <taxon>Ustilaginaceae</taxon>
        <taxon>Pseudozyma</taxon>
    </lineage>
</organism>
<dbReference type="OrthoDB" id="444127at2759"/>
<dbReference type="AlphaFoldDB" id="A0A061H666"/>
<evidence type="ECO:0000313" key="1">
    <source>
        <dbReference type="EMBL" id="EPQ28103.1"/>
    </source>
</evidence>
<accession>A0A061H666</accession>
<dbReference type="HOGENOM" id="CLU_045011_8_0_1"/>